<dbReference type="PRINTS" id="PR02008">
    <property type="entry name" value="RCMTFAMILY"/>
</dbReference>
<reference evidence="9" key="3">
    <citation type="submission" date="2020-03" db="EMBL/GenBank/DDBJ databases">
        <title>Sequencing and Assembly of Multiple Reported Metal-Biooxidizing Members of the Extremely Thermoacidophilic Archaeal Family Sulfolobaceae.</title>
        <authorList>
            <person name="Counts J.A."/>
            <person name="Kelly R.M."/>
        </authorList>
    </citation>
    <scope>NUCLEOTIDE SEQUENCE [LARGE SCALE GENOMIC DNA]</scope>
    <source>
        <strain evidence="9">HO1-1</strain>
    </source>
</reference>
<dbReference type="InterPro" id="IPR011023">
    <property type="entry name" value="Nop2p"/>
</dbReference>
<evidence type="ECO:0000259" key="7">
    <source>
        <dbReference type="PROSITE" id="PS51686"/>
    </source>
</evidence>
<dbReference type="CDD" id="cd02440">
    <property type="entry name" value="AdoMet_MTases"/>
    <property type="match status" value="1"/>
</dbReference>
<dbReference type="NCBIfam" id="TIGR00446">
    <property type="entry name" value="nop2p"/>
    <property type="match status" value="1"/>
</dbReference>
<dbReference type="RefSeq" id="WP_110369208.1">
    <property type="nucleotide sequence ID" value="NZ_CP029287.2"/>
</dbReference>
<evidence type="ECO:0000256" key="1">
    <source>
        <dbReference type="ARBA" id="ARBA00007494"/>
    </source>
</evidence>
<dbReference type="GeneID" id="36835077"/>
<dbReference type="EMBL" id="CP029287">
    <property type="protein sequence ID" value="AWR99474.1"/>
    <property type="molecule type" value="Genomic_DNA"/>
</dbReference>
<dbReference type="InterPro" id="IPR001678">
    <property type="entry name" value="MeTrfase_RsmB-F_NOP2_dom"/>
</dbReference>
<dbReference type="PANTHER" id="PTHR22807">
    <property type="entry name" value="NOP2 YEAST -RELATED NOL1/NOP2/FMU SUN DOMAIN-CONTAINING"/>
    <property type="match status" value="1"/>
</dbReference>
<dbReference type="Gene3D" id="3.30.70.1170">
    <property type="entry name" value="Sun protein, domain 3"/>
    <property type="match status" value="1"/>
</dbReference>
<dbReference type="InterPro" id="IPR031341">
    <property type="entry name" value="Methyltr_RsmF_N"/>
</dbReference>
<evidence type="ECO:0000256" key="2">
    <source>
        <dbReference type="ARBA" id="ARBA00022490"/>
    </source>
</evidence>
<keyword evidence="4 8" id="KW-0808">Transferase</keyword>
<dbReference type="InterPro" id="IPR018314">
    <property type="entry name" value="RsmB/NOL1/NOP2-like_CS"/>
</dbReference>
<dbReference type="GO" id="GO:0016428">
    <property type="term" value="F:tRNA (cytidine-5-)-methyltransferase activity"/>
    <property type="evidence" value="ECO:0007669"/>
    <property type="project" value="TreeGrafter"/>
</dbReference>
<dbReference type="KEGG" id="mhk:DFR87_07005"/>
<comment type="similarity">
    <text evidence="1">Belongs to the class I-like SAM-binding methyltransferase superfamily. RsmB/NOP family.</text>
</comment>
<dbReference type="InterPro" id="IPR029063">
    <property type="entry name" value="SAM-dependent_MTases_sf"/>
</dbReference>
<dbReference type="GO" id="GO:0003723">
    <property type="term" value="F:RNA binding"/>
    <property type="evidence" value="ECO:0007669"/>
    <property type="project" value="UniProtKB-KW"/>
</dbReference>
<evidence type="ECO:0000256" key="4">
    <source>
        <dbReference type="ARBA" id="ARBA00022679"/>
    </source>
</evidence>
<dbReference type="PROSITE" id="PS51686">
    <property type="entry name" value="SAM_MT_RSMB_NOP"/>
    <property type="match status" value="1"/>
</dbReference>
<reference evidence="8 9" key="1">
    <citation type="submission" date="2018-05" db="EMBL/GenBank/DDBJ databases">
        <title>Complete Genome Sequences of Extremely Thermoacidophilic, Metal-Mobilizing Type-Strain Members of the Archaeal Family Sulfolobaceae: Acidianus brierleyi DSM-1651T, Acidianus sulfidivorans DSM-18786T, Metallosphaera hakonensis DSM-7519T, and Metallosphaera prunae DSM-10039T.</title>
        <authorList>
            <person name="Counts J.A."/>
            <person name="Kelly R.M."/>
        </authorList>
    </citation>
    <scope>NUCLEOTIDE SEQUENCE [LARGE SCALE GENOMIC DNA]</scope>
    <source>
        <strain evidence="8 9">HO1-1</strain>
    </source>
</reference>
<keyword evidence="2" id="KW-0963">Cytoplasm</keyword>
<dbReference type="InterPro" id="IPR023267">
    <property type="entry name" value="RCMT"/>
</dbReference>
<reference evidence="9" key="2">
    <citation type="submission" date="2020-03" db="EMBL/GenBank/DDBJ databases">
        <title>Complete Genome Sequences of Extremely Thermoacidophilic, Metal-Mobilizing Type-Strain Members of the Archaeal Family Sulfolobaceae: Acidianus brierleyi DSM-1651T, Acidianus sulfidivorans DSM-18786T, Metallosphaera hakonensis DSM-7519T, and Metallosphaera prunae DSM-10039T.</title>
        <authorList>
            <person name="Counts J.A."/>
            <person name="Kelly R.M."/>
        </authorList>
    </citation>
    <scope>NUCLEOTIDE SEQUENCE [LARGE SCALE GENOMIC DNA]</scope>
    <source>
        <strain evidence="9">HO1-1</strain>
    </source>
</reference>
<dbReference type="InterPro" id="IPR049560">
    <property type="entry name" value="MeTrfase_RsmB-F_NOP2_cat"/>
</dbReference>
<sequence length="336" mass="38038">MVDIESYLKNNEASLYSYRENAEIRKMAERYGFLEYMIDRYLDFLGDRTQEFLASCSLPLKKAIRCNSLKIPCEDLEERLRDKGFVLSKIEWSKFGYRVESSPKRPSLGATIEYMKGHYYIQGEASMIPPEVLSPANGEKVIDMASSPGGKTIHLAQLMNNEGLIVALESNPSRLRKIKSNISRMGVSNSVVLWMKGEDAPKLGITFDKVLLDAPCSGEGLIPLDPSRKTKTSPNDLMGFQRTQLHLLVSGYKVLKKGGKMVYSTCSIAPEEDEFVVNFAVKYLGMRVEKIRGIPGEEGLRQFKGIEFSPELVNCLRTYPHIHHMEGFFICLLRKE</sequence>
<organism evidence="8 9">
    <name type="scientific">Metallosphaera hakonensis JCM 8857 = DSM 7519</name>
    <dbReference type="NCBI Taxonomy" id="1293036"/>
    <lineage>
        <taxon>Archaea</taxon>
        <taxon>Thermoproteota</taxon>
        <taxon>Thermoprotei</taxon>
        <taxon>Sulfolobales</taxon>
        <taxon>Sulfolobaceae</taxon>
        <taxon>Metallosphaera</taxon>
    </lineage>
</organism>
<feature type="domain" description="SAM-dependent MTase RsmB/NOP-type" evidence="7">
    <location>
        <begin position="52"/>
        <end position="336"/>
    </location>
</feature>
<keyword evidence="9" id="KW-1185">Reference proteome</keyword>
<proteinExistence type="inferred from homology"/>
<accession>A0A2U9ITX8</accession>
<keyword evidence="6" id="KW-0694">RNA-binding</keyword>
<name>A0A2U9ITX8_9CREN</name>
<dbReference type="PANTHER" id="PTHR22807:SF74">
    <property type="entry name" value="TRNA (CYTOSINE(48)-C(5))-METHYLTRANSFERASE"/>
    <property type="match status" value="1"/>
</dbReference>
<dbReference type="SUPFAM" id="SSF53335">
    <property type="entry name" value="S-adenosyl-L-methionine-dependent methyltransferases"/>
    <property type="match status" value="1"/>
</dbReference>
<evidence type="ECO:0000256" key="6">
    <source>
        <dbReference type="ARBA" id="ARBA00022884"/>
    </source>
</evidence>
<keyword evidence="5" id="KW-0949">S-adenosyl-L-methionine</keyword>
<evidence type="ECO:0000256" key="3">
    <source>
        <dbReference type="ARBA" id="ARBA00022603"/>
    </source>
</evidence>
<dbReference type="Pfam" id="PF17125">
    <property type="entry name" value="Methyltr_RsmF_N"/>
    <property type="match status" value="1"/>
</dbReference>
<gene>
    <name evidence="8" type="ORF">DFR87_07005</name>
</gene>
<dbReference type="STRING" id="1293036.GCA_001315825_00370"/>
<dbReference type="Pfam" id="PF01189">
    <property type="entry name" value="Methyltr_RsmB-F"/>
    <property type="match status" value="1"/>
</dbReference>
<evidence type="ECO:0000313" key="8">
    <source>
        <dbReference type="EMBL" id="AWR99474.1"/>
    </source>
</evidence>
<dbReference type="Proteomes" id="UP000247586">
    <property type="component" value="Chromosome"/>
</dbReference>
<protein>
    <submittedName>
        <fullName evidence="8">RNA methyltransferase</fullName>
    </submittedName>
</protein>
<dbReference type="AlphaFoldDB" id="A0A2U9ITX8"/>
<evidence type="ECO:0000256" key="5">
    <source>
        <dbReference type="ARBA" id="ARBA00022691"/>
    </source>
</evidence>
<dbReference type="Gene3D" id="3.40.50.150">
    <property type="entry name" value="Vaccinia Virus protein VP39"/>
    <property type="match status" value="1"/>
</dbReference>
<evidence type="ECO:0000313" key="9">
    <source>
        <dbReference type="Proteomes" id="UP000247586"/>
    </source>
</evidence>
<dbReference type="OrthoDB" id="14725at2157"/>
<dbReference type="PROSITE" id="PS01153">
    <property type="entry name" value="NOL1_NOP2_SUN"/>
    <property type="match status" value="1"/>
</dbReference>
<dbReference type="GO" id="GO:0030488">
    <property type="term" value="P:tRNA methylation"/>
    <property type="evidence" value="ECO:0007669"/>
    <property type="project" value="TreeGrafter"/>
</dbReference>
<keyword evidence="3 8" id="KW-0489">Methyltransferase</keyword>